<keyword evidence="4" id="KW-1185">Reference proteome</keyword>
<dbReference type="OrthoDB" id="10265969at2759"/>
<protein>
    <submittedName>
        <fullName evidence="5">Paired amphipathic helix protein Sin3-like 2 isoform X1</fullName>
    </submittedName>
</protein>
<accession>A0A1U8I5L0</accession>
<sequence>MRKEFTFSLGFGFTVMNCKMAQCNGQNQMPGGGGMSRKVTKKDAETYLKQVKEMFKDEKDKYNMLLHVMRDFSIQRTDVIGVVERVKEIFKGHNNLIQGFNMFLPKRYKITVDEDRPSPRMIAAHSEAIYFVNKIHKRDENVYTSFLDVLNKYRTGHTDIIKVLTKAASLFEDHPDLLEEFISFLPG</sequence>
<proteinExistence type="predicted"/>
<dbReference type="Proteomes" id="UP000818029">
    <property type="component" value="Chromosome D09"/>
</dbReference>
<evidence type="ECO:0000256" key="2">
    <source>
        <dbReference type="ARBA" id="ARBA00023242"/>
    </source>
</evidence>
<dbReference type="PROSITE" id="PS51477">
    <property type="entry name" value="PAH"/>
    <property type="match status" value="2"/>
</dbReference>
<dbReference type="FunFam" id="1.20.1160.11:FF:000001">
    <property type="entry name" value="Paired amphipathic helix protein Sin3"/>
    <property type="match status" value="1"/>
</dbReference>
<dbReference type="Pfam" id="PF02671">
    <property type="entry name" value="PAH"/>
    <property type="match status" value="2"/>
</dbReference>
<evidence type="ECO:0000256" key="3">
    <source>
        <dbReference type="PROSITE-ProRule" id="PRU00810"/>
    </source>
</evidence>
<dbReference type="SUPFAM" id="SSF47762">
    <property type="entry name" value="PAH2 domain"/>
    <property type="match status" value="2"/>
</dbReference>
<reference evidence="5" key="2">
    <citation type="submission" date="2025-08" db="UniProtKB">
        <authorList>
            <consortium name="RefSeq"/>
        </authorList>
    </citation>
    <scope>IDENTIFICATION</scope>
</reference>
<dbReference type="STRING" id="3635.A0A1U8I5L0"/>
<dbReference type="GeneID" id="107893024"/>
<dbReference type="InterPro" id="IPR003822">
    <property type="entry name" value="PAH"/>
</dbReference>
<organism evidence="4 5">
    <name type="scientific">Gossypium hirsutum</name>
    <name type="common">Upland cotton</name>
    <name type="synonym">Gossypium mexicanum</name>
    <dbReference type="NCBI Taxonomy" id="3635"/>
    <lineage>
        <taxon>Eukaryota</taxon>
        <taxon>Viridiplantae</taxon>
        <taxon>Streptophyta</taxon>
        <taxon>Embryophyta</taxon>
        <taxon>Tracheophyta</taxon>
        <taxon>Spermatophyta</taxon>
        <taxon>Magnoliopsida</taxon>
        <taxon>eudicotyledons</taxon>
        <taxon>Gunneridae</taxon>
        <taxon>Pentapetalae</taxon>
        <taxon>rosids</taxon>
        <taxon>malvids</taxon>
        <taxon>Malvales</taxon>
        <taxon>Malvaceae</taxon>
        <taxon>Malvoideae</taxon>
        <taxon>Gossypium</taxon>
    </lineage>
</organism>
<dbReference type="PANTHER" id="PTHR12346:SF8">
    <property type="entry name" value="PAIRED AMPHIPATHIC HELIX PROTEIN SIN3-LIKE 2"/>
    <property type="match status" value="1"/>
</dbReference>
<evidence type="ECO:0000256" key="1">
    <source>
        <dbReference type="ARBA" id="ARBA00004123"/>
    </source>
</evidence>
<dbReference type="InterPro" id="IPR036600">
    <property type="entry name" value="PAH_sf"/>
</dbReference>
<dbReference type="InterPro" id="IPR039774">
    <property type="entry name" value="Sin3-like"/>
</dbReference>
<dbReference type="GO" id="GO:0000118">
    <property type="term" value="C:histone deacetylase complex"/>
    <property type="evidence" value="ECO:0007669"/>
    <property type="project" value="TreeGrafter"/>
</dbReference>
<dbReference type="GO" id="GO:0003714">
    <property type="term" value="F:transcription corepressor activity"/>
    <property type="evidence" value="ECO:0007669"/>
    <property type="project" value="InterPro"/>
</dbReference>
<evidence type="ECO:0000313" key="4">
    <source>
        <dbReference type="Proteomes" id="UP000818029"/>
    </source>
</evidence>
<dbReference type="GO" id="GO:0000785">
    <property type="term" value="C:chromatin"/>
    <property type="evidence" value="ECO:0007669"/>
    <property type="project" value="TreeGrafter"/>
</dbReference>
<gene>
    <name evidence="5" type="primary">LOC107893024</name>
</gene>
<name>A0A1U8I5L0_GOSHI</name>
<dbReference type="AlphaFoldDB" id="A0A1U8I5L0"/>
<dbReference type="RefSeq" id="XP_016673501.1">
    <property type="nucleotide sequence ID" value="XM_016818012.2"/>
</dbReference>
<dbReference type="PaxDb" id="3635-A0A1U8I5L0"/>
<keyword evidence="2 3" id="KW-0539">Nucleus</keyword>
<dbReference type="PANTHER" id="PTHR12346">
    <property type="entry name" value="SIN3B-RELATED"/>
    <property type="match status" value="1"/>
</dbReference>
<dbReference type="GO" id="GO:0000122">
    <property type="term" value="P:negative regulation of transcription by RNA polymerase II"/>
    <property type="evidence" value="ECO:0007669"/>
    <property type="project" value="TreeGrafter"/>
</dbReference>
<dbReference type="Gene3D" id="1.20.1160.11">
    <property type="entry name" value="Paired amphipathic helix"/>
    <property type="match status" value="2"/>
</dbReference>
<comment type="subcellular location">
    <subcellularLocation>
        <location evidence="1 3">Nucleus</location>
    </subcellularLocation>
</comment>
<evidence type="ECO:0000313" key="5">
    <source>
        <dbReference type="RefSeq" id="XP_016673501.1"/>
    </source>
</evidence>
<dbReference type="KEGG" id="ghi:107893024"/>
<reference evidence="4" key="1">
    <citation type="journal article" date="2020" name="Nat. Genet.">
        <title>Genomic diversifications of five Gossypium allopolyploid species and their impact on cotton improvement.</title>
        <authorList>
            <person name="Chen Z.J."/>
            <person name="Sreedasyam A."/>
            <person name="Ando A."/>
            <person name="Song Q."/>
            <person name="De Santiago L.M."/>
            <person name="Hulse-Kemp A.M."/>
            <person name="Ding M."/>
            <person name="Ye W."/>
            <person name="Kirkbride R.C."/>
            <person name="Jenkins J."/>
            <person name="Plott C."/>
            <person name="Lovell J."/>
            <person name="Lin Y.M."/>
            <person name="Vaughn R."/>
            <person name="Liu B."/>
            <person name="Simpson S."/>
            <person name="Scheffler B.E."/>
            <person name="Wen L."/>
            <person name="Saski C.A."/>
            <person name="Grover C.E."/>
            <person name="Hu G."/>
            <person name="Conover J.L."/>
            <person name="Carlson J.W."/>
            <person name="Shu S."/>
            <person name="Boston L.B."/>
            <person name="Williams M."/>
            <person name="Peterson D.G."/>
            <person name="McGee K."/>
            <person name="Jones D.C."/>
            <person name="Wendel J.F."/>
            <person name="Stelly D.M."/>
            <person name="Grimwood J."/>
            <person name="Schmutz J."/>
        </authorList>
    </citation>
    <scope>NUCLEOTIDE SEQUENCE [LARGE SCALE GENOMIC DNA]</scope>
    <source>
        <strain evidence="4">cv. TM-1</strain>
    </source>
</reference>
<dbReference type="SMR" id="A0A1U8I5L0"/>